<dbReference type="PANTHER" id="PTHR46825:SF9">
    <property type="entry name" value="BETA-LACTAMASE-RELATED DOMAIN-CONTAINING PROTEIN"/>
    <property type="match status" value="1"/>
</dbReference>
<reference evidence="4 5" key="1">
    <citation type="submission" date="2019-04" db="EMBL/GenBank/DDBJ databases">
        <title>Friends and foes A comparative genomics study of 23 Aspergillus species from section Flavi.</title>
        <authorList>
            <consortium name="DOE Joint Genome Institute"/>
            <person name="Kjaerbolling I."/>
            <person name="Vesth T."/>
            <person name="Frisvad J.C."/>
            <person name="Nybo J.L."/>
            <person name="Theobald S."/>
            <person name="Kildgaard S."/>
            <person name="Isbrandt T."/>
            <person name="Kuo A."/>
            <person name="Sato A."/>
            <person name="Lyhne E.K."/>
            <person name="Kogle M.E."/>
            <person name="Wiebenga A."/>
            <person name="Kun R.S."/>
            <person name="Lubbers R.J."/>
            <person name="Makela M.R."/>
            <person name="Barry K."/>
            <person name="Chovatia M."/>
            <person name="Clum A."/>
            <person name="Daum C."/>
            <person name="Haridas S."/>
            <person name="He G."/>
            <person name="LaButti K."/>
            <person name="Lipzen A."/>
            <person name="Mondo S."/>
            <person name="Riley R."/>
            <person name="Salamov A."/>
            <person name="Simmons B.A."/>
            <person name="Magnuson J.K."/>
            <person name="Henrissat B."/>
            <person name="Mortensen U.H."/>
            <person name="Larsen T.O."/>
            <person name="Devries R.P."/>
            <person name="Grigoriev I.V."/>
            <person name="Machida M."/>
            <person name="Baker S.E."/>
            <person name="Andersen M.R."/>
        </authorList>
    </citation>
    <scope>NUCLEOTIDE SEQUENCE [LARGE SCALE GENOMIC DNA]</scope>
    <source>
        <strain evidence="4 5">CBS 151.66</strain>
    </source>
</reference>
<comment type="similarity">
    <text evidence="1">Belongs to the peptidase S12 family.</text>
</comment>
<protein>
    <submittedName>
        <fullName evidence="4">Beta-lactamase/transpeptidase-like protein</fullName>
    </submittedName>
</protein>
<dbReference type="InterPro" id="IPR012338">
    <property type="entry name" value="Beta-lactam/transpept-like"/>
</dbReference>
<dbReference type="InterPro" id="IPR050491">
    <property type="entry name" value="AmpC-like"/>
</dbReference>
<dbReference type="Proteomes" id="UP000326565">
    <property type="component" value="Unassembled WGS sequence"/>
</dbReference>
<dbReference type="Pfam" id="PF00144">
    <property type="entry name" value="Beta-lactamase"/>
    <property type="match status" value="1"/>
</dbReference>
<feature type="domain" description="Peptidase S12 Pab87-related C-terminal" evidence="3">
    <location>
        <begin position="348"/>
        <end position="449"/>
    </location>
</feature>
<proteinExistence type="inferred from homology"/>
<dbReference type="PANTHER" id="PTHR46825">
    <property type="entry name" value="D-ALANYL-D-ALANINE-CARBOXYPEPTIDASE/ENDOPEPTIDASE AMPH"/>
    <property type="match status" value="1"/>
</dbReference>
<organism evidence="4 5">
    <name type="scientific">Aspergillus leporis</name>
    <dbReference type="NCBI Taxonomy" id="41062"/>
    <lineage>
        <taxon>Eukaryota</taxon>
        <taxon>Fungi</taxon>
        <taxon>Dikarya</taxon>
        <taxon>Ascomycota</taxon>
        <taxon>Pezizomycotina</taxon>
        <taxon>Eurotiomycetes</taxon>
        <taxon>Eurotiomycetidae</taxon>
        <taxon>Eurotiales</taxon>
        <taxon>Aspergillaceae</taxon>
        <taxon>Aspergillus</taxon>
        <taxon>Aspergillus subgen. Circumdati</taxon>
    </lineage>
</organism>
<evidence type="ECO:0000256" key="1">
    <source>
        <dbReference type="ARBA" id="ARBA00038215"/>
    </source>
</evidence>
<evidence type="ECO:0000313" key="5">
    <source>
        <dbReference type="Proteomes" id="UP000326565"/>
    </source>
</evidence>
<accession>A0A5N5WQC0</accession>
<evidence type="ECO:0000259" key="2">
    <source>
        <dbReference type="Pfam" id="PF00144"/>
    </source>
</evidence>
<dbReference type="OrthoDB" id="5946976at2759"/>
<sequence length="451" mass="50791">MDLRPSPSTTKSFAAAAVSLLIDDNKETKETRPKITWQTPLSTLIREDFVLEDPYATDRVTIEDALSHRTGMPDHAKQWGPDGASVKEEVRKLRYLPLSAEIRTKYIYNSLMYTAVSHAVETVTGIELGTFLRERVWGPLGMVRTYWALREVSEGGSEGKLARGYAWDDGKGEYVGLEYPEYSGISGAGAMISNVLDYAKWLRCMTSRSAPLSARGHEELVRARSLSYEGPTNPFPGPHLYALGWRVDMYRVEQIIWHTGGMLGYGTLMMYLPTRQWGVVIVGNTTITSNMMQTVLYMHLLDEVLETPVVERVDWVEVLKGRWEARRAGLAGARERLYPNLPTPAARSAFGVEAYAGKYWHAAYLGMNLVVGDDGKGLVADRLYMEVGMMVHLEHVSGEFWLATLKMRHQDPRDYEVVKAEFRLGLEGVRAVGVDLEPEMDGQLIWFQKVV</sequence>
<dbReference type="InterPro" id="IPR021860">
    <property type="entry name" value="Peptidase_S12_Pab87-rel_C"/>
</dbReference>
<keyword evidence="5" id="KW-1185">Reference proteome</keyword>
<feature type="domain" description="Beta-lactamase-related" evidence="2">
    <location>
        <begin position="8"/>
        <end position="287"/>
    </location>
</feature>
<gene>
    <name evidence="4" type="ORF">BDV29DRAFT_198296</name>
</gene>
<dbReference type="InterPro" id="IPR001466">
    <property type="entry name" value="Beta-lactam-related"/>
</dbReference>
<name>A0A5N5WQC0_9EURO</name>
<dbReference type="Gene3D" id="3.40.710.10">
    <property type="entry name" value="DD-peptidase/beta-lactamase superfamily"/>
    <property type="match status" value="1"/>
</dbReference>
<evidence type="ECO:0000313" key="4">
    <source>
        <dbReference type="EMBL" id="KAB8069995.1"/>
    </source>
</evidence>
<dbReference type="EMBL" id="ML732318">
    <property type="protein sequence ID" value="KAB8069995.1"/>
    <property type="molecule type" value="Genomic_DNA"/>
</dbReference>
<dbReference type="Pfam" id="PF11954">
    <property type="entry name" value="DUF3471"/>
    <property type="match status" value="1"/>
</dbReference>
<evidence type="ECO:0000259" key="3">
    <source>
        <dbReference type="Pfam" id="PF11954"/>
    </source>
</evidence>
<dbReference type="AlphaFoldDB" id="A0A5N5WQC0"/>
<dbReference type="SUPFAM" id="SSF56601">
    <property type="entry name" value="beta-lactamase/transpeptidase-like"/>
    <property type="match status" value="1"/>
</dbReference>